<organism evidence="2 3">
    <name type="scientific">Romanomermis culicivorax</name>
    <name type="common">Nematode worm</name>
    <dbReference type="NCBI Taxonomy" id="13658"/>
    <lineage>
        <taxon>Eukaryota</taxon>
        <taxon>Metazoa</taxon>
        <taxon>Ecdysozoa</taxon>
        <taxon>Nematoda</taxon>
        <taxon>Enoplea</taxon>
        <taxon>Dorylaimia</taxon>
        <taxon>Mermithida</taxon>
        <taxon>Mermithoidea</taxon>
        <taxon>Mermithidae</taxon>
        <taxon>Romanomermis</taxon>
    </lineage>
</organism>
<keyword evidence="1" id="KW-1133">Transmembrane helix</keyword>
<evidence type="ECO:0000313" key="3">
    <source>
        <dbReference type="WBParaSite" id="nRc.2.0.1.t44431-RA"/>
    </source>
</evidence>
<feature type="transmembrane region" description="Helical" evidence="1">
    <location>
        <begin position="86"/>
        <end position="107"/>
    </location>
</feature>
<feature type="transmembrane region" description="Helical" evidence="1">
    <location>
        <begin position="53"/>
        <end position="74"/>
    </location>
</feature>
<accession>A0A915L1S8</accession>
<evidence type="ECO:0000256" key="1">
    <source>
        <dbReference type="SAM" id="Phobius"/>
    </source>
</evidence>
<dbReference type="SUPFAM" id="SSF81321">
    <property type="entry name" value="Family A G protein-coupled receptor-like"/>
    <property type="match status" value="1"/>
</dbReference>
<keyword evidence="1" id="KW-0472">Membrane</keyword>
<dbReference type="Gene3D" id="1.20.1070.10">
    <property type="entry name" value="Rhodopsin 7-helix transmembrane proteins"/>
    <property type="match status" value="1"/>
</dbReference>
<reference evidence="3" key="1">
    <citation type="submission" date="2022-11" db="UniProtKB">
        <authorList>
            <consortium name="WormBaseParasite"/>
        </authorList>
    </citation>
    <scope>IDENTIFICATION</scope>
</reference>
<name>A0A915L1S8_ROMCU</name>
<keyword evidence="2" id="KW-1185">Reference proteome</keyword>
<protein>
    <submittedName>
        <fullName evidence="3">G-protein coupled receptors family 1 profile domain-containing protein</fullName>
    </submittedName>
</protein>
<dbReference type="WBParaSite" id="nRc.2.0.1.t44431-RA">
    <property type="protein sequence ID" value="nRc.2.0.1.t44431-RA"/>
    <property type="gene ID" value="nRc.2.0.1.g44431"/>
</dbReference>
<proteinExistence type="predicted"/>
<sequence length="137" mass="15315">MLSYFYCIAGVAIIITYTGVFGLIKYRSHLLIGLALDMKENQAFTDEIKACRVISVIVVSSACFYVIPNIILAVLSIRGLTSTSEIGIFVNFFGCCNSLVGLPLYLWRDKSVRIGFMDMMSMKHAPVSNIRKEKEDD</sequence>
<feature type="transmembrane region" description="Helical" evidence="1">
    <location>
        <begin position="6"/>
        <end position="24"/>
    </location>
</feature>
<dbReference type="Proteomes" id="UP000887565">
    <property type="component" value="Unplaced"/>
</dbReference>
<evidence type="ECO:0000313" key="2">
    <source>
        <dbReference type="Proteomes" id="UP000887565"/>
    </source>
</evidence>
<dbReference type="AlphaFoldDB" id="A0A915L1S8"/>
<keyword evidence="1" id="KW-0812">Transmembrane</keyword>